<dbReference type="NCBIfam" id="TIGR03303">
    <property type="entry name" value="OM_YaeT"/>
    <property type="match status" value="1"/>
</dbReference>
<accession>A0A369KU31</accession>
<dbReference type="Pfam" id="PF07244">
    <property type="entry name" value="POTRA"/>
    <property type="match status" value="5"/>
</dbReference>
<dbReference type="PIRSF" id="PIRSF006076">
    <property type="entry name" value="OM_assembly_OMP85"/>
    <property type="match status" value="1"/>
</dbReference>
<evidence type="ECO:0000256" key="2">
    <source>
        <dbReference type="ARBA" id="ARBA00022452"/>
    </source>
</evidence>
<dbReference type="PANTHER" id="PTHR12815">
    <property type="entry name" value="SORTING AND ASSEMBLY MACHINERY SAMM50 PROTEIN FAMILY MEMBER"/>
    <property type="match status" value="1"/>
</dbReference>
<evidence type="ECO:0000256" key="3">
    <source>
        <dbReference type="ARBA" id="ARBA00022692"/>
    </source>
</evidence>
<organism evidence="10 11">
    <name type="scientific">Spirobacillus cienkowskii</name>
    <dbReference type="NCBI Taxonomy" id="495820"/>
    <lineage>
        <taxon>Bacteria</taxon>
        <taxon>Pseudomonadati</taxon>
        <taxon>Bdellovibrionota</taxon>
        <taxon>Oligoflexia</taxon>
        <taxon>Silvanigrellales</taxon>
        <taxon>Spirobacillus</taxon>
    </lineage>
</organism>
<dbReference type="Pfam" id="PF01103">
    <property type="entry name" value="Omp85"/>
    <property type="match status" value="1"/>
</dbReference>
<keyword evidence="4" id="KW-0732">Signal</keyword>
<reference evidence="10" key="1">
    <citation type="submission" date="2018-04" db="EMBL/GenBank/DDBJ databases">
        <title>Draft genome sequence of the Candidatus Spirobacillus cienkowskii, a pathogen of freshwater Daphnia species, reconstructed from hemolymph metagenomic reads.</title>
        <authorList>
            <person name="Bresciani L."/>
            <person name="Lemos L.N."/>
            <person name="Wale N."/>
            <person name="Lin J.Y."/>
            <person name="Fernandes G.R."/>
            <person name="Duffy M.A."/>
            <person name="Rodrigues J.M."/>
        </authorList>
    </citation>
    <scope>NUCLEOTIDE SEQUENCE [LARGE SCALE GENOMIC DNA]</scope>
    <source>
        <strain evidence="10">Binning01</strain>
    </source>
</reference>
<dbReference type="PANTHER" id="PTHR12815:SF47">
    <property type="entry name" value="TRANSLOCATION AND ASSEMBLY MODULE SUBUNIT TAMA"/>
    <property type="match status" value="1"/>
</dbReference>
<comment type="subcellular location">
    <subcellularLocation>
        <location evidence="1">Membrane</location>
    </subcellularLocation>
</comment>
<dbReference type="Proteomes" id="UP000253934">
    <property type="component" value="Unassembled WGS sequence"/>
</dbReference>
<evidence type="ECO:0000313" key="11">
    <source>
        <dbReference type="Proteomes" id="UP000253934"/>
    </source>
</evidence>
<evidence type="ECO:0000256" key="1">
    <source>
        <dbReference type="ARBA" id="ARBA00004370"/>
    </source>
</evidence>
<keyword evidence="2" id="KW-1134">Transmembrane beta strand</keyword>
<dbReference type="GO" id="GO:0009279">
    <property type="term" value="C:cell outer membrane"/>
    <property type="evidence" value="ECO:0007669"/>
    <property type="project" value="UniProtKB-UniRule"/>
</dbReference>
<keyword evidence="6" id="KW-0472">Membrane</keyword>
<dbReference type="GO" id="GO:0071709">
    <property type="term" value="P:membrane assembly"/>
    <property type="evidence" value="ECO:0007669"/>
    <property type="project" value="InterPro"/>
</dbReference>
<protein>
    <recommendedName>
        <fullName evidence="8">Outer membrane protein assembly factor BamA</fullName>
    </recommendedName>
</protein>
<dbReference type="Gene3D" id="3.10.20.310">
    <property type="entry name" value="membrane protein fhac"/>
    <property type="match status" value="5"/>
</dbReference>
<dbReference type="EMBL" id="QOVW01000093">
    <property type="protein sequence ID" value="RDB35263.1"/>
    <property type="molecule type" value="Genomic_DNA"/>
</dbReference>
<feature type="domain" description="POTRA" evidence="9">
    <location>
        <begin position="286"/>
        <end position="364"/>
    </location>
</feature>
<dbReference type="InterPro" id="IPR023707">
    <property type="entry name" value="OM_assembly_BamA"/>
</dbReference>
<evidence type="ECO:0000256" key="8">
    <source>
        <dbReference type="NCBIfam" id="TIGR03303"/>
    </source>
</evidence>
<dbReference type="InterPro" id="IPR034746">
    <property type="entry name" value="POTRA"/>
</dbReference>
<comment type="caution">
    <text evidence="10">The sequence shown here is derived from an EMBL/GenBank/DDBJ whole genome shotgun (WGS) entry which is preliminary data.</text>
</comment>
<sequence length="807" mass="90603">MPGLKKYSYINNKILFTTTTCLALITGSLVYAQIPILSPPTEWGNEPISKITILGNKTVTQEAILNLMTIKVGHNLNQGLVSSNIKAIYASSFFQDVKFDKGSKNELIVYVVEKPTIYNIIYDGFHIVSSSSLKDKIISKKYTIIDEKKLAQDLRTIEQAYIEKGYYLAKPNYTLEEIEPGSVDVVFHVNENKPIQVRSVNIIGNEYFSHNDLQNFMMTRPYSWLSILTNAGLFRDEFIAADQQNLTYYYRDNGYAEATVPSPLATLDKNKRDISISFFIEEGERFNIGKITITGDVIDTESNIKEKLSLKENQIYRISKFNADMKTLKTIYGDQGFAFAYIYPTFNIDRVKKTYDIVYNINKGEKAYFRKINLEGNVKTRDNVIRRALRISEGELFNSSKLDNSKANIERQGFFEFVQIIQEPDQANHAVDLKVIIKEKPTGRISASIGASPSVSGSGVTVFGQGQYQEPNFIGKAYNIGVNAQLSPSPENNGKMNYTFSLNFSNPSVFDSPWSFGFSGAFSHNISLLTSSDVINKVYITQNTKSLSLNVGREVFENTRFSLGYSISDTTTEPSLPLTSKFYSSGKSEKLSQGLTYDDTDNYLNPTSGLHLNLSNSIAVKGLYGQYNFGSASAVVAYYLPLNFSDNFKTNFRFSLMPRYVYQLSSTQPVPIWERPTLGNAYYMKGYSGPGEIISPSIPITISTLTGQTLNFSTGGNRSLYSSIEYFVPVIPQAGLRFVLFGEAGTVLDDYDNFSIDSLKYDVGFGFRWMTPVAPFRFEWAFPVDKNGNIGRAHFVFTIGTDSLNNM</sequence>
<proteinExistence type="predicted"/>
<keyword evidence="3" id="KW-0812">Transmembrane</keyword>
<dbReference type="InterPro" id="IPR000184">
    <property type="entry name" value="Bac_surfAg_D15"/>
</dbReference>
<evidence type="ECO:0000256" key="6">
    <source>
        <dbReference type="ARBA" id="ARBA00023136"/>
    </source>
</evidence>
<evidence type="ECO:0000256" key="5">
    <source>
        <dbReference type="ARBA" id="ARBA00022737"/>
    </source>
</evidence>
<evidence type="ECO:0000313" key="10">
    <source>
        <dbReference type="EMBL" id="RDB35263.1"/>
    </source>
</evidence>
<feature type="domain" description="POTRA" evidence="9">
    <location>
        <begin position="367"/>
        <end position="440"/>
    </location>
</feature>
<dbReference type="InterPro" id="IPR010827">
    <property type="entry name" value="BamA/TamA_POTRA"/>
</dbReference>
<dbReference type="Gene3D" id="2.40.160.50">
    <property type="entry name" value="membrane protein fhac: a member of the omp85/tpsb transporter family"/>
    <property type="match status" value="1"/>
</dbReference>
<gene>
    <name evidence="10" type="primary">bamA</name>
    <name evidence="10" type="ORF">DCC88_11085</name>
</gene>
<dbReference type="PROSITE" id="PS51779">
    <property type="entry name" value="POTRA"/>
    <property type="match status" value="3"/>
</dbReference>
<name>A0A369KU31_9BACT</name>
<evidence type="ECO:0000256" key="4">
    <source>
        <dbReference type="ARBA" id="ARBA00022729"/>
    </source>
</evidence>
<evidence type="ECO:0000259" key="9">
    <source>
        <dbReference type="PROSITE" id="PS51779"/>
    </source>
</evidence>
<evidence type="ECO:0000256" key="7">
    <source>
        <dbReference type="ARBA" id="ARBA00023237"/>
    </source>
</evidence>
<keyword evidence="7" id="KW-0998">Cell outer membrane</keyword>
<keyword evidence="5" id="KW-0677">Repeat</keyword>
<feature type="domain" description="POTRA" evidence="9">
    <location>
        <begin position="46"/>
        <end position="114"/>
    </location>
</feature>
<keyword evidence="11" id="KW-1185">Reference proteome</keyword>
<dbReference type="InterPro" id="IPR039910">
    <property type="entry name" value="D15-like"/>
</dbReference>
<dbReference type="AlphaFoldDB" id="A0A369KU31"/>